<evidence type="ECO:0000259" key="4">
    <source>
        <dbReference type="Pfam" id="PF10342"/>
    </source>
</evidence>
<proteinExistence type="predicted"/>
<protein>
    <recommendedName>
        <fullName evidence="4">Yeast cell wall synthesis Kre9/Knh1-like N-terminal domain-containing protein</fullName>
    </recommendedName>
</protein>
<feature type="compositionally biased region" description="Low complexity" evidence="2">
    <location>
        <begin position="152"/>
        <end position="201"/>
    </location>
</feature>
<feature type="chain" id="PRO_5034396663" description="Yeast cell wall synthesis Kre9/Knh1-like N-terminal domain-containing protein" evidence="3">
    <location>
        <begin position="18"/>
        <end position="227"/>
    </location>
</feature>
<dbReference type="InterPro" id="IPR045328">
    <property type="entry name" value="Kre9/Knh1"/>
</dbReference>
<sequence>MFTKIVLLSALVSSAFATVFITLPTAASTFTAGQTATITWQDNGVSPSLQQWGATKVSIFTGNSISQTQLQQVVASVDVSTTSSIQFTPSANIGPNGKEYFIRMESLSLKDANNTQYPQMSFSALFTMASMTGTFNSSVQAQIDGQSTAPIGGSTTGSVASSTGGAASSTGSSTKASSTGSLTSTSKGPSSTTASSASSNSNGAISSSVANTWISAVFGAVALFMML</sequence>
<feature type="region of interest" description="Disordered" evidence="2">
    <location>
        <begin position="146"/>
        <end position="201"/>
    </location>
</feature>
<keyword evidence="1 3" id="KW-0732">Signal</keyword>
<comment type="caution">
    <text evidence="5">The sequence shown here is derived from an EMBL/GenBank/DDBJ whole genome shotgun (WGS) entry which is preliminary data.</text>
</comment>
<evidence type="ECO:0000313" key="5">
    <source>
        <dbReference type="EMBL" id="KAF5392773.1"/>
    </source>
</evidence>
<accession>A0A8H5I0I8</accession>
<evidence type="ECO:0000256" key="2">
    <source>
        <dbReference type="SAM" id="MobiDB-lite"/>
    </source>
</evidence>
<dbReference type="GO" id="GO:0042546">
    <property type="term" value="P:cell wall biogenesis"/>
    <property type="evidence" value="ECO:0007669"/>
    <property type="project" value="InterPro"/>
</dbReference>
<dbReference type="EMBL" id="JAACJN010000004">
    <property type="protein sequence ID" value="KAF5392773.1"/>
    <property type="molecule type" value="Genomic_DNA"/>
</dbReference>
<keyword evidence="6" id="KW-1185">Reference proteome</keyword>
<evidence type="ECO:0000256" key="1">
    <source>
        <dbReference type="ARBA" id="ARBA00022729"/>
    </source>
</evidence>
<organism evidence="5 6">
    <name type="scientific">Collybiopsis confluens</name>
    <dbReference type="NCBI Taxonomy" id="2823264"/>
    <lineage>
        <taxon>Eukaryota</taxon>
        <taxon>Fungi</taxon>
        <taxon>Dikarya</taxon>
        <taxon>Basidiomycota</taxon>
        <taxon>Agaricomycotina</taxon>
        <taxon>Agaricomycetes</taxon>
        <taxon>Agaricomycetidae</taxon>
        <taxon>Agaricales</taxon>
        <taxon>Marasmiineae</taxon>
        <taxon>Omphalotaceae</taxon>
        <taxon>Collybiopsis</taxon>
    </lineage>
</organism>
<name>A0A8H5I0I8_9AGAR</name>
<dbReference type="Pfam" id="PF10342">
    <property type="entry name" value="Kre9_KNH"/>
    <property type="match status" value="1"/>
</dbReference>
<dbReference type="PANTHER" id="PTHR28154">
    <property type="entry name" value="CELL WALL SYNTHESIS PROTEIN KNH1-RELATED"/>
    <property type="match status" value="1"/>
</dbReference>
<dbReference type="InterPro" id="IPR018466">
    <property type="entry name" value="Kre9/Knh1-like_N"/>
</dbReference>
<dbReference type="AlphaFoldDB" id="A0A8H5I0I8"/>
<dbReference type="Proteomes" id="UP000518752">
    <property type="component" value="Unassembled WGS sequence"/>
</dbReference>
<dbReference type="PANTHER" id="PTHR28154:SF1">
    <property type="entry name" value="CELL WALL SYNTHESIS PROTEIN KNH1-RELATED"/>
    <property type="match status" value="1"/>
</dbReference>
<dbReference type="GO" id="GO:0006078">
    <property type="term" value="P:(1-&gt;6)-beta-D-glucan biosynthetic process"/>
    <property type="evidence" value="ECO:0007669"/>
    <property type="project" value="InterPro"/>
</dbReference>
<evidence type="ECO:0000313" key="6">
    <source>
        <dbReference type="Proteomes" id="UP000518752"/>
    </source>
</evidence>
<gene>
    <name evidence="5" type="ORF">D9757_001012</name>
</gene>
<feature type="domain" description="Yeast cell wall synthesis Kre9/Knh1-like N-terminal" evidence="4">
    <location>
        <begin position="24"/>
        <end position="117"/>
    </location>
</feature>
<dbReference type="OrthoDB" id="2432613at2759"/>
<feature type="signal peptide" evidence="3">
    <location>
        <begin position="1"/>
        <end position="17"/>
    </location>
</feature>
<evidence type="ECO:0000256" key="3">
    <source>
        <dbReference type="SAM" id="SignalP"/>
    </source>
</evidence>
<reference evidence="5 6" key="1">
    <citation type="journal article" date="2020" name="ISME J.">
        <title>Uncovering the hidden diversity of litter-decomposition mechanisms in mushroom-forming fungi.</title>
        <authorList>
            <person name="Floudas D."/>
            <person name="Bentzer J."/>
            <person name="Ahren D."/>
            <person name="Johansson T."/>
            <person name="Persson P."/>
            <person name="Tunlid A."/>
        </authorList>
    </citation>
    <scope>NUCLEOTIDE SEQUENCE [LARGE SCALE GENOMIC DNA]</scope>
    <source>
        <strain evidence="5 6">CBS 406.79</strain>
    </source>
</reference>